<comment type="caution">
    <text evidence="6">The sequence shown here is derived from an EMBL/GenBank/DDBJ whole genome shotgun (WGS) entry which is preliminary data.</text>
</comment>
<keyword evidence="2 6" id="KW-0808">Transferase</keyword>
<evidence type="ECO:0000313" key="6">
    <source>
        <dbReference type="EMBL" id="PKM91521.1"/>
    </source>
</evidence>
<keyword evidence="1 6" id="KW-0489">Methyltransferase</keyword>
<feature type="domain" description="Methyltransferase" evidence="4">
    <location>
        <begin position="135"/>
        <end position="201"/>
    </location>
</feature>
<evidence type="ECO:0000256" key="2">
    <source>
        <dbReference type="ARBA" id="ARBA00022679"/>
    </source>
</evidence>
<dbReference type="GO" id="GO:0008276">
    <property type="term" value="F:protein methyltransferase activity"/>
    <property type="evidence" value="ECO:0007669"/>
    <property type="project" value="InterPro"/>
</dbReference>
<dbReference type="InterPro" id="IPR029063">
    <property type="entry name" value="SAM-dependent_MTases_sf"/>
</dbReference>
<dbReference type="CDD" id="cd02440">
    <property type="entry name" value="AdoMet_MTases"/>
    <property type="match status" value="1"/>
</dbReference>
<name>A0A2N2E9Y5_9BACT</name>
<dbReference type="Gene3D" id="1.10.8.10">
    <property type="entry name" value="DNA helicase RuvA subunit, C-terminal domain"/>
    <property type="match status" value="1"/>
</dbReference>
<feature type="domain" description="Release factor glutamine methyltransferase N-terminal" evidence="5">
    <location>
        <begin position="34"/>
        <end position="96"/>
    </location>
</feature>
<dbReference type="InterPro" id="IPR004556">
    <property type="entry name" value="HemK-like"/>
</dbReference>
<evidence type="ECO:0000259" key="5">
    <source>
        <dbReference type="Pfam" id="PF17827"/>
    </source>
</evidence>
<sequence>MFYAAFFEKKVGAKNKTTYNLKKMTIKEHLKLLYTELKKSKIENPRLEAELIIENILKVNKKYLILNPNKEINKNNLNKIKNHLEKRLNLYPMAYIKKEKYFYNLKFFVNKDVLIPRPESELIIDEIIKKTKDNSEATTIMDIGTGSGCLIINLANILSKNKKIDFYGIDICQKALKIAEKNAKLNKAEKNVKFIQSDLLQKIIDKKIKLKEKIIITANLPYLTKEEIKNSPSIKFEPVKALDGGKDGLRYYKKILSQVKKIKNKKNHIEIYMEISDWQNKVLILEVKNILKNYKVKIKTIKDLTKQNRLILVSL</sequence>
<reference evidence="6 7" key="1">
    <citation type="journal article" date="2017" name="ISME J.">
        <title>Potential for microbial H2 and metal transformations associated with novel bacteria and archaea in deep terrestrial subsurface sediments.</title>
        <authorList>
            <person name="Hernsdorf A.W."/>
            <person name="Amano Y."/>
            <person name="Miyakawa K."/>
            <person name="Ise K."/>
            <person name="Suzuki Y."/>
            <person name="Anantharaman K."/>
            <person name="Probst A."/>
            <person name="Burstein D."/>
            <person name="Thomas B.C."/>
            <person name="Banfield J.F."/>
        </authorList>
    </citation>
    <scope>NUCLEOTIDE SEQUENCE [LARGE SCALE GENOMIC DNA]</scope>
    <source>
        <strain evidence="6">HGW-Falkowbacteria-1</strain>
    </source>
</reference>
<gene>
    <name evidence="6" type="primary">prmC</name>
    <name evidence="6" type="ORF">CVU82_02920</name>
</gene>
<dbReference type="Gene3D" id="3.40.50.150">
    <property type="entry name" value="Vaccinia Virus protein VP39"/>
    <property type="match status" value="1"/>
</dbReference>
<dbReference type="InterPro" id="IPR019874">
    <property type="entry name" value="RF_methyltr_PrmC"/>
</dbReference>
<dbReference type="GO" id="GO:0032259">
    <property type="term" value="P:methylation"/>
    <property type="evidence" value="ECO:0007669"/>
    <property type="project" value="UniProtKB-KW"/>
</dbReference>
<dbReference type="SUPFAM" id="SSF53335">
    <property type="entry name" value="S-adenosyl-L-methionine-dependent methyltransferases"/>
    <property type="match status" value="1"/>
</dbReference>
<evidence type="ECO:0000259" key="4">
    <source>
        <dbReference type="Pfam" id="PF13847"/>
    </source>
</evidence>
<dbReference type="NCBIfam" id="TIGR00536">
    <property type="entry name" value="hemK_fam"/>
    <property type="match status" value="1"/>
</dbReference>
<dbReference type="NCBIfam" id="TIGR03534">
    <property type="entry name" value="RF_mod_PrmC"/>
    <property type="match status" value="1"/>
</dbReference>
<evidence type="ECO:0000256" key="3">
    <source>
        <dbReference type="ARBA" id="ARBA00022691"/>
    </source>
</evidence>
<keyword evidence="3" id="KW-0949">S-adenosyl-L-methionine</keyword>
<dbReference type="Pfam" id="PF13847">
    <property type="entry name" value="Methyltransf_31"/>
    <property type="match status" value="1"/>
</dbReference>
<dbReference type="InterPro" id="IPR025714">
    <property type="entry name" value="Methyltranfer_dom"/>
</dbReference>
<dbReference type="EMBL" id="PHAI01000002">
    <property type="protein sequence ID" value="PKM91521.1"/>
    <property type="molecule type" value="Genomic_DNA"/>
</dbReference>
<dbReference type="AlphaFoldDB" id="A0A2N2E9Y5"/>
<dbReference type="InterPro" id="IPR050320">
    <property type="entry name" value="N5-glutamine_MTase"/>
</dbReference>
<proteinExistence type="predicted"/>
<accession>A0A2N2E9Y5</accession>
<organism evidence="6 7">
    <name type="scientific">Candidatus Falkowbacteria bacterium HGW-Falkowbacteria-1</name>
    <dbReference type="NCBI Taxonomy" id="2013768"/>
    <lineage>
        <taxon>Bacteria</taxon>
        <taxon>Candidatus Falkowiibacteriota</taxon>
    </lineage>
</organism>
<dbReference type="PANTHER" id="PTHR18895">
    <property type="entry name" value="HEMK METHYLTRANSFERASE"/>
    <property type="match status" value="1"/>
</dbReference>
<dbReference type="Pfam" id="PF17827">
    <property type="entry name" value="PrmC_N"/>
    <property type="match status" value="1"/>
</dbReference>
<dbReference type="Proteomes" id="UP000233517">
    <property type="component" value="Unassembled WGS sequence"/>
</dbReference>
<dbReference type="InterPro" id="IPR040758">
    <property type="entry name" value="PrmC_N"/>
</dbReference>
<evidence type="ECO:0000256" key="1">
    <source>
        <dbReference type="ARBA" id="ARBA00022603"/>
    </source>
</evidence>
<dbReference type="PANTHER" id="PTHR18895:SF74">
    <property type="entry name" value="MTRF1L RELEASE FACTOR GLUTAMINE METHYLTRANSFERASE"/>
    <property type="match status" value="1"/>
</dbReference>
<protein>
    <submittedName>
        <fullName evidence="6">Peptide chain release factor N(5)-glutamine methyltransferase</fullName>
    </submittedName>
</protein>
<evidence type="ECO:0000313" key="7">
    <source>
        <dbReference type="Proteomes" id="UP000233517"/>
    </source>
</evidence>